<keyword evidence="1" id="KW-0677">Repeat</keyword>
<evidence type="ECO:0000256" key="1">
    <source>
        <dbReference type="ARBA" id="ARBA00022737"/>
    </source>
</evidence>
<feature type="repeat" description="ANK" evidence="3">
    <location>
        <begin position="954"/>
        <end position="986"/>
    </location>
</feature>
<comment type="caution">
    <text evidence="5">The sequence shown here is derived from an EMBL/GenBank/DDBJ whole genome shotgun (WGS) entry which is preliminary data.</text>
</comment>
<organism evidence="5 6">
    <name type="scientific">Timema podura</name>
    <name type="common">Walking stick</name>
    <dbReference type="NCBI Taxonomy" id="61482"/>
    <lineage>
        <taxon>Eukaryota</taxon>
        <taxon>Metazoa</taxon>
        <taxon>Ecdysozoa</taxon>
        <taxon>Arthropoda</taxon>
        <taxon>Hexapoda</taxon>
        <taxon>Insecta</taxon>
        <taxon>Pterygota</taxon>
        <taxon>Neoptera</taxon>
        <taxon>Polyneoptera</taxon>
        <taxon>Phasmatodea</taxon>
        <taxon>Timematodea</taxon>
        <taxon>Timematoidea</taxon>
        <taxon>Timematidae</taxon>
        <taxon>Timema</taxon>
    </lineage>
</organism>
<evidence type="ECO:0000313" key="6">
    <source>
        <dbReference type="Proteomes" id="UP001153148"/>
    </source>
</evidence>
<dbReference type="InterPro" id="IPR050776">
    <property type="entry name" value="Ank_Repeat/CDKN_Inhibitor"/>
</dbReference>
<proteinExistence type="predicted"/>
<gene>
    <name evidence="5" type="ORF">TPAB3V08_LOCUS1831</name>
</gene>
<dbReference type="PROSITE" id="PS50297">
    <property type="entry name" value="ANK_REP_REGION"/>
    <property type="match status" value="1"/>
</dbReference>
<evidence type="ECO:0000256" key="3">
    <source>
        <dbReference type="PROSITE-ProRule" id="PRU00023"/>
    </source>
</evidence>
<dbReference type="InterPro" id="IPR007111">
    <property type="entry name" value="NACHT_NTPase"/>
</dbReference>
<accession>A0ABN7NNT5</accession>
<dbReference type="SMART" id="SM00248">
    <property type="entry name" value="ANK"/>
    <property type="match status" value="4"/>
</dbReference>
<dbReference type="SUPFAM" id="SSF48403">
    <property type="entry name" value="Ankyrin repeat"/>
    <property type="match status" value="1"/>
</dbReference>
<dbReference type="InterPro" id="IPR036770">
    <property type="entry name" value="Ankyrin_rpt-contain_sf"/>
</dbReference>
<keyword evidence="2 3" id="KW-0040">ANK repeat</keyword>
<evidence type="ECO:0000313" key="5">
    <source>
        <dbReference type="EMBL" id="CAG2054813.1"/>
    </source>
</evidence>
<keyword evidence="6" id="KW-1185">Reference proteome</keyword>
<sequence>MNSQLVNNEMGICVDGEIFLVKMAALIFLRGLRRYDSIQIAHNLASAGIFRHIVVRFEDSSGKVGTKFIQLKLGQGKSNIVSREQLFALSGDFSIFKYYLSYREIEKQFPVSDSKFPRSGLFEDCWFIMLTDASLKQTKDVEIEGNDSLKSTWADSRQISLDDDVFELGVWPSGLCKVLVVDCEEEIISANELAEFLHDDYGKMLLITKQHLGEGFVEIIDACTLEDLTEKSQELALRTIVNFQGYSLRLGSLISHHSAEMSVVKANMIYKIFTNDENISFGHLITSKIEHYIPRNLERLPIVLRKDVFEDEGIFVVSGVDKNYLQELTGLNNHVGYFYSNNQKNVSSECKYIALREIENEKAFYDICEELGKGNIHLLRLEHDVLTWRASNGDASRLMRYVNTGSTGHSDNLEEFMEKCNTIAPQTNTVWDIPDRVVLISGEPGIGKSYLVNQLALQSKKAHPETWIVRANFCHFKSYLNTLSINKLGKLEGYRFLLKASQVNASDSHSIEYELLKHSKKIVVLLDGFDEISSEQVNKAIVLMRGIRNLGVEKLWVTSRPMMRKRLVRGLSIVSFTINPFSKEQEEAFLINCFKNRAPKVSSETLKEFVSKLFILPNVAENSHNVCVDGVPLHSIMFSEAFEERLTNFQNTGNVEIPDKIDLIELLIKLVRKHRDIYYEKYNFEVNSYDLSENSDIYVGYHVRSALQAILPPGHLSQLHDRTIEERNMPFIKRLQGGETTTFIQGIIDGRPQFSHRVYAEFFASLWFVKYFRQNRDFIEQNFHTWEYREIRFMFDRELVSGHEIHEAILKGDIASVRTHLFRKANVNATDLGGRTPLHVLASLPPSIITSGEPSAVFEELTLTLLRAGADVKLTDHVLGKDPFYYIYKNSVWIMYVVWLRRMLSHEDPAYKQLLQVYKADYPLYLAAINGHLELITVALEMDLPPNTVVIDTNQSTILHGAAFTGHLKIVDLLIKHGADLNVRDAEGMSALMLAAGEDHLDVVRSLTDHRARSGPAEQYGELRAASCCGTGTFGGGKMLG</sequence>
<dbReference type="PANTHER" id="PTHR24201">
    <property type="entry name" value="ANK_REP_REGION DOMAIN-CONTAINING PROTEIN"/>
    <property type="match status" value="1"/>
</dbReference>
<dbReference type="Gene3D" id="3.40.50.300">
    <property type="entry name" value="P-loop containing nucleotide triphosphate hydrolases"/>
    <property type="match status" value="1"/>
</dbReference>
<dbReference type="EMBL" id="CAJPIN010001763">
    <property type="protein sequence ID" value="CAG2054813.1"/>
    <property type="molecule type" value="Genomic_DNA"/>
</dbReference>
<dbReference type="PRINTS" id="PR01415">
    <property type="entry name" value="ANKYRIN"/>
</dbReference>
<dbReference type="PROSITE" id="PS50837">
    <property type="entry name" value="NACHT"/>
    <property type="match status" value="1"/>
</dbReference>
<dbReference type="InterPro" id="IPR027417">
    <property type="entry name" value="P-loop_NTPase"/>
</dbReference>
<dbReference type="Pfam" id="PF12796">
    <property type="entry name" value="Ank_2"/>
    <property type="match status" value="1"/>
</dbReference>
<dbReference type="Proteomes" id="UP001153148">
    <property type="component" value="Unassembled WGS sequence"/>
</dbReference>
<name>A0ABN7NNT5_TIMPD</name>
<dbReference type="PROSITE" id="PS50088">
    <property type="entry name" value="ANK_REPEAT"/>
    <property type="match status" value="1"/>
</dbReference>
<evidence type="ECO:0000259" key="4">
    <source>
        <dbReference type="PROSITE" id="PS50837"/>
    </source>
</evidence>
<protein>
    <recommendedName>
        <fullName evidence="4">NACHT domain-containing protein</fullName>
    </recommendedName>
</protein>
<evidence type="ECO:0000256" key="2">
    <source>
        <dbReference type="ARBA" id="ARBA00023043"/>
    </source>
</evidence>
<dbReference type="Pfam" id="PF05729">
    <property type="entry name" value="NACHT"/>
    <property type="match status" value="1"/>
</dbReference>
<dbReference type="SUPFAM" id="SSF52540">
    <property type="entry name" value="P-loop containing nucleoside triphosphate hydrolases"/>
    <property type="match status" value="1"/>
</dbReference>
<dbReference type="Gene3D" id="1.25.40.20">
    <property type="entry name" value="Ankyrin repeat-containing domain"/>
    <property type="match status" value="2"/>
</dbReference>
<feature type="domain" description="NACHT" evidence="4">
    <location>
        <begin position="436"/>
        <end position="535"/>
    </location>
</feature>
<dbReference type="InterPro" id="IPR002110">
    <property type="entry name" value="Ankyrin_rpt"/>
</dbReference>
<reference evidence="5" key="1">
    <citation type="submission" date="2021-03" db="EMBL/GenBank/DDBJ databases">
        <authorList>
            <person name="Tran Van P."/>
        </authorList>
    </citation>
    <scope>NUCLEOTIDE SEQUENCE</scope>
</reference>